<comment type="subcellular location">
    <subcellularLocation>
        <location evidence="1">Membrane</location>
    </subcellularLocation>
</comment>
<dbReference type="SUPFAM" id="SSF161084">
    <property type="entry name" value="MAPEG domain-like"/>
    <property type="match status" value="1"/>
</dbReference>
<dbReference type="Pfam" id="PF01124">
    <property type="entry name" value="MAPEG"/>
    <property type="match status" value="1"/>
</dbReference>
<gene>
    <name evidence="6" type="ORF">HC248_02114</name>
</gene>
<dbReference type="PANTHER" id="PTHR35371:SF1">
    <property type="entry name" value="BLR7753 PROTEIN"/>
    <property type="match status" value="1"/>
</dbReference>
<dbReference type="InterPro" id="IPR023352">
    <property type="entry name" value="MAPEG-like_dom_sf"/>
</dbReference>
<dbReference type="InterPro" id="IPR001129">
    <property type="entry name" value="Membr-assoc_MAPEG"/>
</dbReference>
<accession>A0A6H2HAH7</accession>
<feature type="transmembrane region" description="Helical" evidence="5">
    <location>
        <begin position="90"/>
        <end position="110"/>
    </location>
</feature>
<evidence type="ECO:0000256" key="5">
    <source>
        <dbReference type="SAM" id="Phobius"/>
    </source>
</evidence>
<evidence type="ECO:0008006" key="8">
    <source>
        <dbReference type="Google" id="ProtNLM"/>
    </source>
</evidence>
<dbReference type="PANTHER" id="PTHR35371">
    <property type="entry name" value="INNER MEMBRANE PROTEIN"/>
    <property type="match status" value="1"/>
</dbReference>
<proteinExistence type="predicted"/>
<keyword evidence="4 5" id="KW-0472">Membrane</keyword>
<keyword evidence="7" id="KW-1185">Reference proteome</keyword>
<dbReference type="GO" id="GO:0016020">
    <property type="term" value="C:membrane"/>
    <property type="evidence" value="ECO:0007669"/>
    <property type="project" value="UniProtKB-SubCell"/>
</dbReference>
<evidence type="ECO:0000256" key="4">
    <source>
        <dbReference type="ARBA" id="ARBA00023136"/>
    </source>
</evidence>
<feature type="transmembrane region" description="Helical" evidence="5">
    <location>
        <begin position="116"/>
        <end position="136"/>
    </location>
</feature>
<dbReference type="RefSeq" id="WP_168922408.1">
    <property type="nucleotide sequence ID" value="NZ_CP051461.1"/>
</dbReference>
<protein>
    <recommendedName>
        <fullName evidence="8">MAPEG family protein</fullName>
    </recommendedName>
</protein>
<dbReference type="Proteomes" id="UP000502041">
    <property type="component" value="Chromosome"/>
</dbReference>
<name>A0A6H2HAH7_9BURK</name>
<dbReference type="KEGG" id="pvac:HC248_02114"/>
<evidence type="ECO:0000256" key="2">
    <source>
        <dbReference type="ARBA" id="ARBA00022692"/>
    </source>
</evidence>
<feature type="transmembrane region" description="Helical" evidence="5">
    <location>
        <begin position="6"/>
        <end position="26"/>
    </location>
</feature>
<sequence length="137" mass="14980">MTFNHFTWAYGCLLLAALLPVVCAGISKYGTFGKSRQQGGYDNHNPRAWLALQTDWRARANSAQANTHEALPFFFAAVIVAHQLQASQPLVDALAVAFLVLRAGYILAYVSDKANLRSAIWALGLLVNIAILFAGFR</sequence>
<organism evidence="6 7">
    <name type="scientific">Polaromonas vacuolata</name>
    <dbReference type="NCBI Taxonomy" id="37448"/>
    <lineage>
        <taxon>Bacteria</taxon>
        <taxon>Pseudomonadati</taxon>
        <taxon>Pseudomonadota</taxon>
        <taxon>Betaproteobacteria</taxon>
        <taxon>Burkholderiales</taxon>
        <taxon>Comamonadaceae</taxon>
        <taxon>Polaromonas</taxon>
    </lineage>
</organism>
<keyword evidence="2 5" id="KW-0812">Transmembrane</keyword>
<dbReference type="EMBL" id="CP051461">
    <property type="protein sequence ID" value="QJC56803.1"/>
    <property type="molecule type" value="Genomic_DNA"/>
</dbReference>
<dbReference type="Gene3D" id="1.20.120.550">
    <property type="entry name" value="Membrane associated eicosanoid/glutathione metabolism-like domain"/>
    <property type="match status" value="1"/>
</dbReference>
<evidence type="ECO:0000256" key="3">
    <source>
        <dbReference type="ARBA" id="ARBA00022989"/>
    </source>
</evidence>
<evidence type="ECO:0000313" key="6">
    <source>
        <dbReference type="EMBL" id="QJC56803.1"/>
    </source>
</evidence>
<evidence type="ECO:0000256" key="1">
    <source>
        <dbReference type="ARBA" id="ARBA00004370"/>
    </source>
</evidence>
<dbReference type="AlphaFoldDB" id="A0A6H2HAH7"/>
<keyword evidence="3 5" id="KW-1133">Transmembrane helix</keyword>
<reference evidence="6 7" key="1">
    <citation type="submission" date="2020-04" db="EMBL/GenBank/DDBJ databases">
        <title>Complete genome of a Psychrophilic, Marine, Gas Vacuolate Bacterium Polaromonas vacuolata KCTC 22033T.</title>
        <authorList>
            <person name="Hwang K."/>
            <person name="Kim K.M."/>
        </authorList>
    </citation>
    <scope>NUCLEOTIDE SEQUENCE [LARGE SCALE GENOMIC DNA]</scope>
    <source>
        <strain evidence="6 7">KCTC 22033</strain>
    </source>
</reference>
<evidence type="ECO:0000313" key="7">
    <source>
        <dbReference type="Proteomes" id="UP000502041"/>
    </source>
</evidence>